<dbReference type="EMBL" id="JBHUPB010000004">
    <property type="protein sequence ID" value="MFD2966822.1"/>
    <property type="molecule type" value="Genomic_DNA"/>
</dbReference>
<evidence type="ECO:0000313" key="2">
    <source>
        <dbReference type="Proteomes" id="UP001597525"/>
    </source>
</evidence>
<sequence length="63" mass="7197">MENKNIEIPAHKLPYVAPNFEVISLELECSIAAGSATVKPQHYNEEVYESWDVETDDNRSINF</sequence>
<evidence type="ECO:0000313" key="1">
    <source>
        <dbReference type="EMBL" id="MFD2966822.1"/>
    </source>
</evidence>
<name>A0ABW6BC24_9SPHI</name>
<keyword evidence="2" id="KW-1185">Reference proteome</keyword>
<gene>
    <name evidence="1" type="ORF">ACFS7Y_05465</name>
</gene>
<reference evidence="2" key="1">
    <citation type="journal article" date="2019" name="Int. J. Syst. Evol. Microbiol.">
        <title>The Global Catalogue of Microorganisms (GCM) 10K type strain sequencing project: providing services to taxonomists for standard genome sequencing and annotation.</title>
        <authorList>
            <consortium name="The Broad Institute Genomics Platform"/>
            <consortium name="The Broad Institute Genome Sequencing Center for Infectious Disease"/>
            <person name="Wu L."/>
            <person name="Ma J."/>
        </authorList>
    </citation>
    <scope>NUCLEOTIDE SEQUENCE [LARGE SCALE GENOMIC DNA]</scope>
    <source>
        <strain evidence="2">KCTC 22814</strain>
    </source>
</reference>
<protein>
    <submittedName>
        <fullName evidence="1">Uncharacterized protein</fullName>
    </submittedName>
</protein>
<organism evidence="1 2">
    <name type="scientific">Sphingobacterium bambusae</name>
    <dbReference type="NCBI Taxonomy" id="662858"/>
    <lineage>
        <taxon>Bacteria</taxon>
        <taxon>Pseudomonadati</taxon>
        <taxon>Bacteroidota</taxon>
        <taxon>Sphingobacteriia</taxon>
        <taxon>Sphingobacteriales</taxon>
        <taxon>Sphingobacteriaceae</taxon>
        <taxon>Sphingobacterium</taxon>
    </lineage>
</organism>
<dbReference type="RefSeq" id="WP_320182521.1">
    <property type="nucleotide sequence ID" value="NZ_CP138332.1"/>
</dbReference>
<dbReference type="Proteomes" id="UP001597525">
    <property type="component" value="Unassembled WGS sequence"/>
</dbReference>
<comment type="caution">
    <text evidence="1">The sequence shown here is derived from an EMBL/GenBank/DDBJ whole genome shotgun (WGS) entry which is preliminary data.</text>
</comment>
<proteinExistence type="predicted"/>
<accession>A0ABW6BC24</accession>